<dbReference type="SUPFAM" id="SSF109604">
    <property type="entry name" value="HD-domain/PDEase-like"/>
    <property type="match status" value="1"/>
</dbReference>
<dbReference type="Gene3D" id="1.10.3210.10">
    <property type="entry name" value="Hypothetical protein af1432"/>
    <property type="match status" value="1"/>
</dbReference>
<evidence type="ECO:0000313" key="1">
    <source>
        <dbReference type="EMBL" id="SFS33213.1"/>
    </source>
</evidence>
<sequence>MFARAARVPGHNARMSGDDDSALIARFPGPPALARELLDRWHEPQRRYHTAAHLRAVLDRLDELGAAEYAADPVAVALAAWFHDAVYDPRDPDGNEEAAAELAEDRLPPGGRTAEVVRLVRLTTTHDPAPGDTDGAALCDADLGVLASPPAAYAVYAAEVRQEYGFVPDAAFRAGRAGVLERLLALPRLFHTPYGAAHWEATARYNVTAELSLLTG</sequence>
<name>A0A1I6NZ36_9ACTN</name>
<protein>
    <submittedName>
        <fullName evidence="1">Predicted metal-dependent phosphohydrolase, HD superfamily</fullName>
    </submittedName>
</protein>
<dbReference type="EMBL" id="FPAB01000001">
    <property type="protein sequence ID" value="SFS33213.1"/>
    <property type="molecule type" value="Genomic_DNA"/>
</dbReference>
<organism evidence="1 2">
    <name type="scientific">Streptomyces harbinensis</name>
    <dbReference type="NCBI Taxonomy" id="1176198"/>
    <lineage>
        <taxon>Bacteria</taxon>
        <taxon>Bacillati</taxon>
        <taxon>Actinomycetota</taxon>
        <taxon>Actinomycetes</taxon>
        <taxon>Kitasatosporales</taxon>
        <taxon>Streptomycetaceae</taxon>
        <taxon>Streptomyces</taxon>
    </lineage>
</organism>
<dbReference type="PANTHER" id="PTHR21174:SF0">
    <property type="entry name" value="HD PHOSPHOHYDROLASE FAMILY PROTEIN-RELATED"/>
    <property type="match status" value="1"/>
</dbReference>
<dbReference type="Proteomes" id="UP000198873">
    <property type="component" value="Unassembled WGS sequence"/>
</dbReference>
<dbReference type="GO" id="GO:0016787">
    <property type="term" value="F:hydrolase activity"/>
    <property type="evidence" value="ECO:0007669"/>
    <property type="project" value="UniProtKB-KW"/>
</dbReference>
<gene>
    <name evidence="1" type="ORF">SAMN05444716_101158</name>
</gene>
<dbReference type="AlphaFoldDB" id="A0A1I6NZ36"/>
<accession>A0A1I6NZ36</accession>
<dbReference type="PANTHER" id="PTHR21174">
    <property type="match status" value="1"/>
</dbReference>
<keyword evidence="2" id="KW-1185">Reference proteome</keyword>
<evidence type="ECO:0000313" key="2">
    <source>
        <dbReference type="Proteomes" id="UP000198873"/>
    </source>
</evidence>
<dbReference type="InterPro" id="IPR009218">
    <property type="entry name" value="HD_phosphohydro"/>
</dbReference>
<dbReference type="PIRSF" id="PIRSF035170">
    <property type="entry name" value="HD_phosphohydro"/>
    <property type="match status" value="1"/>
</dbReference>
<reference evidence="2" key="1">
    <citation type="submission" date="2016-10" db="EMBL/GenBank/DDBJ databases">
        <authorList>
            <person name="Varghese N."/>
            <person name="Submissions S."/>
        </authorList>
    </citation>
    <scope>NUCLEOTIDE SEQUENCE [LARGE SCALE GENOMIC DNA]</scope>
    <source>
        <strain evidence="2">CGMCC 4.7047</strain>
    </source>
</reference>
<keyword evidence="1" id="KW-0378">Hydrolase</keyword>
<dbReference type="STRING" id="1176198.SAMN05444716_101158"/>
<proteinExistence type="predicted"/>